<dbReference type="Proteomes" id="UP000078368">
    <property type="component" value="Unassembled WGS sequence"/>
</dbReference>
<name>A0A179B3B7_9ACTO</name>
<feature type="region of interest" description="Disordered" evidence="2">
    <location>
        <begin position="474"/>
        <end position="544"/>
    </location>
</feature>
<feature type="coiled-coil region" evidence="1">
    <location>
        <begin position="309"/>
        <end position="336"/>
    </location>
</feature>
<feature type="compositionally biased region" description="Basic and acidic residues" evidence="2">
    <location>
        <begin position="518"/>
        <end position="535"/>
    </location>
</feature>
<keyword evidence="4" id="KW-1185">Reference proteome</keyword>
<evidence type="ECO:0000256" key="1">
    <source>
        <dbReference type="SAM" id="Coils"/>
    </source>
</evidence>
<proteinExistence type="predicted"/>
<feature type="region of interest" description="Disordered" evidence="2">
    <location>
        <begin position="62"/>
        <end position="81"/>
    </location>
</feature>
<accession>A0A179B3B7</accession>
<feature type="compositionally biased region" description="Polar residues" evidence="2">
    <location>
        <begin position="158"/>
        <end position="168"/>
    </location>
</feature>
<comment type="caution">
    <text evidence="3">The sequence shown here is derived from an EMBL/GenBank/DDBJ whole genome shotgun (WGS) entry which is preliminary data.</text>
</comment>
<dbReference type="OrthoDB" id="5061044at2"/>
<dbReference type="EMBL" id="LVZK01000001">
    <property type="protein sequence ID" value="OAP85875.1"/>
    <property type="molecule type" value="Genomic_DNA"/>
</dbReference>
<sequence length="544" mass="59466">MENGDNFEAELTRKVGALKRAAIDAAIAGGAFNRFTVGKDSYEMTAMMSGTTKLLYKVTRPDENGSGGGEMTITEDPGGNRPAYDAMARSQSEKIKARFDSIRKEIDDIIKPWKTLPDPSAIANDCDAYAASVTAQLALSAEQIKIPDTKTLPEPDPATSSVDTSSATYRRPGPMGTRLSISRPMNELKGSAMDTFSKTFQDKLPLIVKDLCYVSSIHCCTLAAEYGFFKKAREKVIEMVTSATDTFNKIAKTKGSVDSTMLLNVIGWGLSILALPWGGGTSLAAATGLLTLTIVKDTTSAPPNRKASVSSYEDMKKELEESFKALKEELKKGEKAVSSTLKENHTRARDDKKADFESASLHLVPSPIVSGANELQMDDDNVNKVSTQLLSVADLLEEAAAGIGKIPMRVHRDGFIGLGENGPSSEYDSFGQMLHELLLDLKWQIEEGVINLKLALNDFKEQDESSRAALEDNASAIKAGSGVDPWDDKRQTEKDMHRDPYFADRDDHDPHTPTQDPSRQELGEEMKRRKDEGRPSKPKVINNC</sequence>
<keyword evidence="1" id="KW-0175">Coiled coil</keyword>
<evidence type="ECO:0000256" key="2">
    <source>
        <dbReference type="SAM" id="MobiDB-lite"/>
    </source>
</evidence>
<organism evidence="3 4">
    <name type="scientific">Peptidiphaga gingivicola</name>
    <dbReference type="NCBI Taxonomy" id="2741497"/>
    <lineage>
        <taxon>Bacteria</taxon>
        <taxon>Bacillati</taxon>
        <taxon>Actinomycetota</taxon>
        <taxon>Actinomycetes</taxon>
        <taxon>Actinomycetales</taxon>
        <taxon>Actinomycetaceae</taxon>
        <taxon>Peptidiphaga</taxon>
    </lineage>
</organism>
<reference evidence="3 4" key="1">
    <citation type="submission" date="2016-04" db="EMBL/GenBank/DDBJ databases">
        <title>Peptidophaga gingivicola gen. nov., sp. nov., isolated from human subgingival plaque.</title>
        <authorList>
            <person name="Beall C.J."/>
            <person name="Mokrzan E.M."/>
            <person name="Griffen A.L."/>
            <person name="Leys E.J."/>
        </authorList>
    </citation>
    <scope>NUCLEOTIDE SEQUENCE [LARGE SCALE GENOMIC DNA]</scope>
    <source>
        <strain evidence="3 4">BA112</strain>
    </source>
</reference>
<feature type="compositionally biased region" description="Basic and acidic residues" evidence="2">
    <location>
        <begin position="486"/>
        <end position="511"/>
    </location>
</feature>
<evidence type="ECO:0000313" key="3">
    <source>
        <dbReference type="EMBL" id="OAP85875.1"/>
    </source>
</evidence>
<feature type="region of interest" description="Disordered" evidence="2">
    <location>
        <begin position="146"/>
        <end position="181"/>
    </location>
</feature>
<dbReference type="AlphaFoldDB" id="A0A179B3B7"/>
<evidence type="ECO:0000313" key="4">
    <source>
        <dbReference type="Proteomes" id="UP000078368"/>
    </source>
</evidence>
<dbReference type="RefSeq" id="WP_009198255.1">
    <property type="nucleotide sequence ID" value="NZ_LVZK01000001.1"/>
</dbReference>
<gene>
    <name evidence="3" type="ORF">A4H34_01390</name>
</gene>
<protein>
    <submittedName>
        <fullName evidence="3">Uncharacterized protein</fullName>
    </submittedName>
</protein>